<comment type="similarity">
    <text evidence="1">Belongs to the universal stress protein A family.</text>
</comment>
<dbReference type="InterPro" id="IPR006015">
    <property type="entry name" value="Universal_stress_UspA"/>
</dbReference>
<name>A0ABX8VCL7_9MYCO</name>
<dbReference type="InterPro" id="IPR014729">
    <property type="entry name" value="Rossmann-like_a/b/a_fold"/>
</dbReference>
<dbReference type="RefSeq" id="WP_096311988.1">
    <property type="nucleotide sequence ID" value="NZ_BAAAVX010000008.1"/>
</dbReference>
<sequence>MSTSATKYGIVACVDGSPESKVAVDWAARDAALLGLPVHLVHVLSSPVVMTFPEVPIPAGYLQWQEDSAHEVLEQASKVVAEATVDRPVEVTTEIASGSTVPTLVDLSKDARLIVVGSRGRGALARGLLGSVSTGLVHHAHCPVAIIHDQDPLMEQPSRAPVVVGVDGSPSSDKALEIAFEQASLRAVDLVAVHAWSDTGVFEFPGLDWPALQSIAEVTLAERLAGWQERYPDVVVRRLVVADRPARQLIEQSESAQLMVVGSHGRGGFAGMLLGSVSTAVVHGTRLPLIVARSH</sequence>
<gene>
    <name evidence="3" type="ORF">K0O64_20845</name>
</gene>
<evidence type="ECO:0000313" key="3">
    <source>
        <dbReference type="EMBL" id="QYL15536.1"/>
    </source>
</evidence>
<organism evidence="3 4">
    <name type="scientific">Mycolicibacterium pallens</name>
    <dbReference type="NCBI Taxonomy" id="370524"/>
    <lineage>
        <taxon>Bacteria</taxon>
        <taxon>Bacillati</taxon>
        <taxon>Actinomycetota</taxon>
        <taxon>Actinomycetes</taxon>
        <taxon>Mycobacteriales</taxon>
        <taxon>Mycobacteriaceae</taxon>
        <taxon>Mycolicibacterium</taxon>
    </lineage>
</organism>
<keyword evidence="4" id="KW-1185">Reference proteome</keyword>
<protein>
    <submittedName>
        <fullName evidence="3">Universal stress protein</fullName>
    </submittedName>
</protein>
<dbReference type="PANTHER" id="PTHR46268">
    <property type="entry name" value="STRESS RESPONSE PROTEIN NHAX"/>
    <property type="match status" value="1"/>
</dbReference>
<dbReference type="EMBL" id="CP080333">
    <property type="protein sequence ID" value="QYL15536.1"/>
    <property type="molecule type" value="Genomic_DNA"/>
</dbReference>
<dbReference type="SUPFAM" id="SSF52402">
    <property type="entry name" value="Adenine nucleotide alpha hydrolases-like"/>
    <property type="match status" value="2"/>
</dbReference>
<evidence type="ECO:0000313" key="4">
    <source>
        <dbReference type="Proteomes" id="UP000825367"/>
    </source>
</evidence>
<evidence type="ECO:0000256" key="1">
    <source>
        <dbReference type="ARBA" id="ARBA00008791"/>
    </source>
</evidence>
<dbReference type="Gene3D" id="3.40.50.620">
    <property type="entry name" value="HUPs"/>
    <property type="match status" value="2"/>
</dbReference>
<accession>A0ABX8VCL7</accession>
<proteinExistence type="inferred from homology"/>
<dbReference type="PANTHER" id="PTHR46268:SF6">
    <property type="entry name" value="UNIVERSAL STRESS PROTEIN UP12"/>
    <property type="match status" value="1"/>
</dbReference>
<evidence type="ECO:0000259" key="2">
    <source>
        <dbReference type="Pfam" id="PF00582"/>
    </source>
</evidence>
<dbReference type="InterPro" id="IPR006016">
    <property type="entry name" value="UspA"/>
</dbReference>
<dbReference type="CDD" id="cd23944">
    <property type="entry name" value="USP_Rv2623_repeat1"/>
    <property type="match status" value="1"/>
</dbReference>
<reference evidence="3 4" key="1">
    <citation type="submission" date="2021-07" db="EMBL/GenBank/DDBJ databases">
        <title>Whole genome sequencing of non-tuberculosis mycobacteria type-strains.</title>
        <authorList>
            <person name="Igarashi Y."/>
            <person name="Osugi A."/>
            <person name="Mitarai S."/>
        </authorList>
    </citation>
    <scope>NUCLEOTIDE SEQUENCE [LARGE SCALE GENOMIC DNA]</scope>
    <source>
        <strain evidence="3 4">JCM 16370</strain>
    </source>
</reference>
<dbReference type="Pfam" id="PF00582">
    <property type="entry name" value="Usp"/>
    <property type="match status" value="2"/>
</dbReference>
<dbReference type="Proteomes" id="UP000825367">
    <property type="component" value="Chromosome"/>
</dbReference>
<feature type="domain" description="UspA" evidence="2">
    <location>
        <begin position="161"/>
        <end position="293"/>
    </location>
</feature>
<dbReference type="PRINTS" id="PR01438">
    <property type="entry name" value="UNVRSLSTRESS"/>
</dbReference>
<feature type="domain" description="UspA" evidence="2">
    <location>
        <begin position="10"/>
        <end position="148"/>
    </location>
</feature>